<dbReference type="AlphaFoldDB" id="A0A4D6LL46"/>
<dbReference type="EMBL" id="CP039348">
    <property type="protein sequence ID" value="QCD89492.1"/>
    <property type="molecule type" value="Genomic_DNA"/>
</dbReference>
<accession>A0A4D6LL46</accession>
<dbReference type="Proteomes" id="UP000501690">
    <property type="component" value="Linkage Group LG4"/>
</dbReference>
<gene>
    <name evidence="1" type="ORF">DEO72_LG4g437</name>
</gene>
<evidence type="ECO:0000313" key="1">
    <source>
        <dbReference type="EMBL" id="QCD89492.1"/>
    </source>
</evidence>
<reference evidence="1 2" key="1">
    <citation type="submission" date="2019-04" db="EMBL/GenBank/DDBJ databases">
        <title>An improved genome assembly and genetic linkage map for asparagus bean, Vigna unguiculata ssp. sesquipedialis.</title>
        <authorList>
            <person name="Xia Q."/>
            <person name="Zhang R."/>
            <person name="Dong Y."/>
        </authorList>
    </citation>
    <scope>NUCLEOTIDE SEQUENCE [LARGE SCALE GENOMIC DNA]</scope>
    <source>
        <tissue evidence="1">Leaf</tissue>
    </source>
</reference>
<sequence>MVLPGNNGQNRGNWNNRCLAVRMVLPVSGDNTGDKAIKLELCVVYIVLDDAIEGKHVAILGCGLVILEIRMHMKRHVNPRVYGSKGGWENRSLRTVLRERRRKTLVIKGKLARVKAKLRKSRNRQAAMYEPPGDTYLFAHFLGFTVNCLAVEG</sequence>
<protein>
    <submittedName>
        <fullName evidence="1">Uncharacterized protein</fullName>
    </submittedName>
</protein>
<keyword evidence="2" id="KW-1185">Reference proteome</keyword>
<evidence type="ECO:0000313" key="2">
    <source>
        <dbReference type="Proteomes" id="UP000501690"/>
    </source>
</evidence>
<name>A0A4D6LL46_VIGUN</name>
<organism evidence="1 2">
    <name type="scientific">Vigna unguiculata</name>
    <name type="common">Cowpea</name>
    <dbReference type="NCBI Taxonomy" id="3917"/>
    <lineage>
        <taxon>Eukaryota</taxon>
        <taxon>Viridiplantae</taxon>
        <taxon>Streptophyta</taxon>
        <taxon>Embryophyta</taxon>
        <taxon>Tracheophyta</taxon>
        <taxon>Spermatophyta</taxon>
        <taxon>Magnoliopsida</taxon>
        <taxon>eudicotyledons</taxon>
        <taxon>Gunneridae</taxon>
        <taxon>Pentapetalae</taxon>
        <taxon>rosids</taxon>
        <taxon>fabids</taxon>
        <taxon>Fabales</taxon>
        <taxon>Fabaceae</taxon>
        <taxon>Papilionoideae</taxon>
        <taxon>50 kb inversion clade</taxon>
        <taxon>NPAAA clade</taxon>
        <taxon>indigoferoid/millettioid clade</taxon>
        <taxon>Phaseoleae</taxon>
        <taxon>Vigna</taxon>
    </lineage>
</organism>
<proteinExistence type="predicted"/>